<feature type="chain" id="PRO_5022737413" evidence="1">
    <location>
        <begin position="21"/>
        <end position="197"/>
    </location>
</feature>
<keyword evidence="1" id="KW-0732">Signal</keyword>
<dbReference type="AlphaFoldDB" id="A0A5C3EUH1"/>
<evidence type="ECO:0000313" key="2">
    <source>
        <dbReference type="EMBL" id="SPO34729.1"/>
    </source>
</evidence>
<protein>
    <submittedName>
        <fullName evidence="2">Uncharacterized protein</fullName>
    </submittedName>
</protein>
<feature type="signal peptide" evidence="1">
    <location>
        <begin position="1"/>
        <end position="20"/>
    </location>
</feature>
<reference evidence="2 3" key="1">
    <citation type="submission" date="2018-03" db="EMBL/GenBank/DDBJ databases">
        <authorList>
            <person name="Guldener U."/>
        </authorList>
    </citation>
    <scope>NUCLEOTIDE SEQUENCE [LARGE SCALE GENOMIC DNA]</scope>
    <source>
        <strain evidence="2 3">DAOM196992</strain>
    </source>
</reference>
<dbReference type="EMBL" id="OOIP01000001">
    <property type="protein sequence ID" value="SPO34729.1"/>
    <property type="molecule type" value="Genomic_DNA"/>
</dbReference>
<evidence type="ECO:0000313" key="3">
    <source>
        <dbReference type="Proteomes" id="UP000323386"/>
    </source>
</evidence>
<accession>A0A5C3EUH1</accession>
<sequence>MLGFTKSLILAALAVSAATAAPTADKHDRNVHIVTVENGKRFDAAVCYGASKQFVHYIKQSVCSSYTREPGQDRTCVSDVGQFPNGYNDFSHHCQSELQFATFTPTPDDRATVVLATAADFKTEVLRCEGAKREHIYPEFTINHALCNGWQPGTDSSKFLCVLDNGRIQDQSAYTDLLKQFAGSCNVAKGTIKGKLQ</sequence>
<dbReference type="Proteomes" id="UP000323386">
    <property type="component" value="Unassembled WGS sequence"/>
</dbReference>
<keyword evidence="3" id="KW-1185">Reference proteome</keyword>
<name>A0A5C3EUH1_9BASI</name>
<gene>
    <name evidence="2" type="ORF">PSFLO_00200</name>
</gene>
<organism evidence="2 3">
    <name type="scientific">Pseudozyma flocculosa</name>
    <dbReference type="NCBI Taxonomy" id="84751"/>
    <lineage>
        <taxon>Eukaryota</taxon>
        <taxon>Fungi</taxon>
        <taxon>Dikarya</taxon>
        <taxon>Basidiomycota</taxon>
        <taxon>Ustilaginomycotina</taxon>
        <taxon>Ustilaginomycetes</taxon>
        <taxon>Ustilaginales</taxon>
        <taxon>Ustilaginaceae</taxon>
        <taxon>Pseudozyma</taxon>
    </lineage>
</organism>
<evidence type="ECO:0000256" key="1">
    <source>
        <dbReference type="SAM" id="SignalP"/>
    </source>
</evidence>
<proteinExistence type="predicted"/>